<dbReference type="Proteomes" id="UP000521872">
    <property type="component" value="Unassembled WGS sequence"/>
</dbReference>
<evidence type="ECO:0008006" key="3">
    <source>
        <dbReference type="Google" id="ProtNLM"/>
    </source>
</evidence>
<accession>A0A8H4R6T1</accession>
<keyword evidence="2" id="KW-1185">Reference proteome</keyword>
<proteinExistence type="predicted"/>
<dbReference type="AlphaFoldDB" id="A0A8H4R6T1"/>
<evidence type="ECO:0000313" key="2">
    <source>
        <dbReference type="Proteomes" id="UP000521872"/>
    </source>
</evidence>
<dbReference type="EMBL" id="JAACJL010000001">
    <property type="protein sequence ID" value="KAF4623319.1"/>
    <property type="molecule type" value="Genomic_DNA"/>
</dbReference>
<name>A0A8H4R6T1_9AGAR</name>
<organism evidence="1 2">
    <name type="scientific">Agrocybe pediades</name>
    <dbReference type="NCBI Taxonomy" id="84607"/>
    <lineage>
        <taxon>Eukaryota</taxon>
        <taxon>Fungi</taxon>
        <taxon>Dikarya</taxon>
        <taxon>Basidiomycota</taxon>
        <taxon>Agaricomycotina</taxon>
        <taxon>Agaricomycetes</taxon>
        <taxon>Agaricomycetidae</taxon>
        <taxon>Agaricales</taxon>
        <taxon>Agaricineae</taxon>
        <taxon>Strophariaceae</taxon>
        <taxon>Agrocybe</taxon>
    </lineage>
</organism>
<sequence>MEATNATNSTKPEGKVHPRFNGNGADLIVQSCDGVQFHLHRRYLEVNTGAFPGTDAVEVQSISGRPGDVTYLPEPASVLEVVFEFVYPRKHVTMFDQPSTAWGETKVLVLPIAEAAEKYEVYPLMAATIAVMRTSDSLLVVNKDGFLAHAVRHDYPDLADRAALVLAHVRGRDLERLLRVLPDNAVIPWICYQQSWREIFTLTKRFIGLDYCDDLKVITDGGIPKGCLPSCKRCEMNLLGWVANIETQFDHSLPYMRFYLGEDVTDLREQLHNCQLCCKPGLSAVGTVTTEERQRRDARDFTMNCIKSACKTVIDSMPSFSQFMKENCRVVRYRAVVKKSPRDGDMGLSFQRI</sequence>
<comment type="caution">
    <text evidence="1">The sequence shown here is derived from an EMBL/GenBank/DDBJ whole genome shotgun (WGS) entry which is preliminary data.</text>
</comment>
<gene>
    <name evidence="1" type="ORF">D9613_001449</name>
</gene>
<reference evidence="1 2" key="1">
    <citation type="submission" date="2019-12" db="EMBL/GenBank/DDBJ databases">
        <authorList>
            <person name="Floudas D."/>
            <person name="Bentzer J."/>
            <person name="Ahren D."/>
            <person name="Johansson T."/>
            <person name="Persson P."/>
            <person name="Tunlid A."/>
        </authorList>
    </citation>
    <scope>NUCLEOTIDE SEQUENCE [LARGE SCALE GENOMIC DNA]</scope>
    <source>
        <strain evidence="1 2">CBS 102.39</strain>
    </source>
</reference>
<protein>
    <recommendedName>
        <fullName evidence="3">BTB domain-containing protein</fullName>
    </recommendedName>
</protein>
<evidence type="ECO:0000313" key="1">
    <source>
        <dbReference type="EMBL" id="KAF4623319.1"/>
    </source>
</evidence>